<evidence type="ECO:0000313" key="1">
    <source>
        <dbReference type="EMBL" id="QNN54534.1"/>
    </source>
</evidence>
<evidence type="ECO:0000313" key="2">
    <source>
        <dbReference type="Proteomes" id="UP000515947"/>
    </source>
</evidence>
<dbReference type="KEGG" id="nmes:H9L09_09615"/>
<protein>
    <recommendedName>
        <fullName evidence="3">RNA polymerase subunit sigma-70</fullName>
    </recommendedName>
</protein>
<organism evidence="1 2">
    <name type="scientific">Nocardioides mesophilus</name>
    <dbReference type="NCBI Taxonomy" id="433659"/>
    <lineage>
        <taxon>Bacteria</taxon>
        <taxon>Bacillati</taxon>
        <taxon>Actinomycetota</taxon>
        <taxon>Actinomycetes</taxon>
        <taxon>Propionibacteriales</taxon>
        <taxon>Nocardioidaceae</taxon>
        <taxon>Nocardioides</taxon>
    </lineage>
</organism>
<dbReference type="Proteomes" id="UP000515947">
    <property type="component" value="Chromosome"/>
</dbReference>
<dbReference type="EMBL" id="CP060713">
    <property type="protein sequence ID" value="QNN54534.1"/>
    <property type="molecule type" value="Genomic_DNA"/>
</dbReference>
<gene>
    <name evidence="1" type="ORF">H9L09_09615</name>
</gene>
<dbReference type="RefSeq" id="WP_187580374.1">
    <property type="nucleotide sequence ID" value="NZ_CP060713.1"/>
</dbReference>
<dbReference type="AlphaFoldDB" id="A0A7G9RG09"/>
<dbReference type="InterPro" id="IPR032580">
    <property type="entry name" value="SatD"/>
</dbReference>
<proteinExistence type="predicted"/>
<sequence length="209" mass="22107">MAVLYTLIGDLVGSRALPDRGAAQGALAEALVGANAVMCPVQPLEATVGDEFQGGFSHLADAARASLLVRLTLLPVVDTRCGLGHGETSVYDETRTPLLQDGPGWWAARDAIDALASGRSHRRTWFVERQGSQDRAGAVNAFLTCRDQLVERLNDRGLRMLRLALLGLSQKQIAEAEDVWPSAVSQQFSRGVGAIVDGHALLGGGTGGH</sequence>
<dbReference type="Pfam" id="PF16264">
    <property type="entry name" value="SatD"/>
    <property type="match status" value="1"/>
</dbReference>
<evidence type="ECO:0008006" key="3">
    <source>
        <dbReference type="Google" id="ProtNLM"/>
    </source>
</evidence>
<name>A0A7G9RG09_9ACTN</name>
<reference evidence="1 2" key="1">
    <citation type="submission" date="2020-08" db="EMBL/GenBank/DDBJ databases">
        <title>Genome sequence of Nocardioides mesophilus KACC 16243T.</title>
        <authorList>
            <person name="Hyun D.-W."/>
            <person name="Bae J.-W."/>
        </authorList>
    </citation>
    <scope>NUCLEOTIDE SEQUENCE [LARGE SCALE GENOMIC DNA]</scope>
    <source>
        <strain evidence="1 2">KACC 16243</strain>
    </source>
</reference>
<accession>A0A7G9RG09</accession>
<keyword evidence="2" id="KW-1185">Reference proteome</keyword>